<accession>A0A7K1UI60</accession>
<dbReference type="InterPro" id="IPR006129">
    <property type="entry name" value="AdhesinB"/>
</dbReference>
<dbReference type="Gene3D" id="3.40.50.1980">
    <property type="entry name" value="Nitrogenase molybdenum iron protein domain"/>
    <property type="match status" value="2"/>
</dbReference>
<dbReference type="Proteomes" id="UP000460157">
    <property type="component" value="Unassembled WGS sequence"/>
</dbReference>
<dbReference type="GO" id="GO:0007155">
    <property type="term" value="P:cell adhesion"/>
    <property type="evidence" value="ECO:0007669"/>
    <property type="project" value="InterPro"/>
</dbReference>
<evidence type="ECO:0000256" key="5">
    <source>
        <dbReference type="RuleBase" id="RU003512"/>
    </source>
</evidence>
<evidence type="ECO:0000256" key="3">
    <source>
        <dbReference type="ARBA" id="ARBA00022723"/>
    </source>
</evidence>
<dbReference type="GO" id="GO:0030313">
    <property type="term" value="C:cell envelope"/>
    <property type="evidence" value="ECO:0007669"/>
    <property type="project" value="UniProtKB-SubCell"/>
</dbReference>
<keyword evidence="2 5" id="KW-0813">Transport</keyword>
<organism evidence="6 7">
    <name type="scientific">Nesterenkonia alkaliphila</name>
    <dbReference type="NCBI Taxonomy" id="1463631"/>
    <lineage>
        <taxon>Bacteria</taxon>
        <taxon>Bacillati</taxon>
        <taxon>Actinomycetota</taxon>
        <taxon>Actinomycetes</taxon>
        <taxon>Micrococcales</taxon>
        <taxon>Micrococcaceae</taxon>
        <taxon>Nesterenkonia</taxon>
    </lineage>
</organism>
<dbReference type="InterPro" id="IPR006127">
    <property type="entry name" value="ZnuA-like"/>
</dbReference>
<comment type="subcellular location">
    <subcellularLocation>
        <location evidence="1">Cell envelope</location>
    </subcellularLocation>
</comment>
<gene>
    <name evidence="6" type="ORF">GNZ21_07255</name>
</gene>
<dbReference type="PRINTS" id="PR00691">
    <property type="entry name" value="ADHESINB"/>
</dbReference>
<proteinExistence type="inferred from homology"/>
<keyword evidence="7" id="KW-1185">Reference proteome</keyword>
<comment type="caution">
    <text evidence="6">The sequence shown here is derived from an EMBL/GenBank/DDBJ whole genome shotgun (WGS) entry which is preliminary data.</text>
</comment>
<evidence type="ECO:0000256" key="1">
    <source>
        <dbReference type="ARBA" id="ARBA00004196"/>
    </source>
</evidence>
<dbReference type="SUPFAM" id="SSF53807">
    <property type="entry name" value="Helical backbone' metal receptor"/>
    <property type="match status" value="1"/>
</dbReference>
<comment type="similarity">
    <text evidence="5">Belongs to the bacterial solute-binding protein 9 family.</text>
</comment>
<dbReference type="OrthoDB" id="9810636at2"/>
<dbReference type="EMBL" id="WRPM01000051">
    <property type="protein sequence ID" value="MVT26155.1"/>
    <property type="molecule type" value="Genomic_DNA"/>
</dbReference>
<evidence type="ECO:0000313" key="7">
    <source>
        <dbReference type="Proteomes" id="UP000460157"/>
    </source>
</evidence>
<evidence type="ECO:0000313" key="6">
    <source>
        <dbReference type="EMBL" id="MVT26155.1"/>
    </source>
</evidence>
<dbReference type="GO" id="GO:0030001">
    <property type="term" value="P:metal ion transport"/>
    <property type="evidence" value="ECO:0007669"/>
    <property type="project" value="InterPro"/>
</dbReference>
<protein>
    <submittedName>
        <fullName evidence="6">Zinc ABC transporter solute-binding protein</fullName>
    </submittedName>
</protein>
<dbReference type="Pfam" id="PF01297">
    <property type="entry name" value="ZnuA"/>
    <property type="match status" value="1"/>
</dbReference>
<dbReference type="PANTHER" id="PTHR42953">
    <property type="entry name" value="HIGH-AFFINITY ZINC UPTAKE SYSTEM PROTEIN ZNUA-RELATED"/>
    <property type="match status" value="1"/>
</dbReference>
<dbReference type="AlphaFoldDB" id="A0A7K1UI60"/>
<evidence type="ECO:0000256" key="4">
    <source>
        <dbReference type="ARBA" id="ARBA00022729"/>
    </source>
</evidence>
<sequence>MALSLLVITSCAESPEEEEEDDAAGGTPLVVTTFSVLADITEQIGGELIEVRSITPAGAEVHEYDPTPSDVQAAADADLIIENGIGLEEWFEQFTAHSEAPTVTASEGIATRPITRLPGHPDDPGEGAELPTDPHGWISPAQSVIYVDNIEAALTELSPADAEYFAENADRYREQLHGILEDAQQRAAELDDPVLVSCEGAFGYLADELGLIEHYLWPLNAENEGTPQQVEAQIRFVQEHGVEAIFCESTVNDSAQVQVAETTGAELAGPLYVDSLTEADGPAPSHLELLEHTISTILSAHE</sequence>
<dbReference type="PANTHER" id="PTHR42953:SF1">
    <property type="entry name" value="METAL-BINDING PROTEIN HI_0362-RELATED"/>
    <property type="match status" value="1"/>
</dbReference>
<dbReference type="InterPro" id="IPR050492">
    <property type="entry name" value="Bact_metal-bind_prot9"/>
</dbReference>
<dbReference type="GO" id="GO:0046872">
    <property type="term" value="F:metal ion binding"/>
    <property type="evidence" value="ECO:0007669"/>
    <property type="project" value="UniProtKB-KW"/>
</dbReference>
<keyword evidence="4" id="KW-0732">Signal</keyword>
<name>A0A7K1UI60_9MICC</name>
<dbReference type="PRINTS" id="PR00690">
    <property type="entry name" value="ADHESNFAMILY"/>
</dbReference>
<dbReference type="InterPro" id="IPR006128">
    <property type="entry name" value="Lipoprotein_PsaA-like"/>
</dbReference>
<reference evidence="6 7" key="1">
    <citation type="submission" date="2019-12" db="EMBL/GenBank/DDBJ databases">
        <title>Nesterenkonia muleiensis sp. nov., a novel actinobacterium isolated from sap of Populus euphratica.</title>
        <authorList>
            <person name="Wang R."/>
        </authorList>
    </citation>
    <scope>NUCLEOTIDE SEQUENCE [LARGE SCALE GENOMIC DNA]</scope>
    <source>
        <strain evidence="6 7">F10</strain>
    </source>
</reference>
<keyword evidence="3" id="KW-0479">Metal-binding</keyword>
<evidence type="ECO:0000256" key="2">
    <source>
        <dbReference type="ARBA" id="ARBA00022448"/>
    </source>
</evidence>